<dbReference type="Pfam" id="PF13193">
    <property type="entry name" value="AMP-binding_C"/>
    <property type="match status" value="1"/>
</dbReference>
<evidence type="ECO:0000256" key="2">
    <source>
        <dbReference type="ARBA" id="ARBA00022598"/>
    </source>
</evidence>
<keyword evidence="6" id="KW-1185">Reference proteome</keyword>
<feature type="domain" description="AMP-dependent synthetase/ligase" evidence="3">
    <location>
        <begin position="7"/>
        <end position="368"/>
    </location>
</feature>
<name>A0ABD5SQN0_9EURY</name>
<gene>
    <name evidence="5" type="ORF">ACFQE6_18360</name>
</gene>
<sequence length="510" mass="55540">MEISSMFDRSVSRTPQRDAIVDVAAGERLTYSDLAEEVSAIAAGLEDLGIEPGDRVALCMANRPEHTSVFLATQKLGAVAVSFNFRLPADDIDYHLEDSTPAVFLFDDLSRESVERAQVQGGLECGTVVHVGPDTPEFAVPFDELRREPTTSESPSLGPEDPSVILYTSGTTGDPKGIPISREATVSRALSNSLGQGYYLRETMLGVMPLYHTVGLHGIFCSMMATSGTYLCMPEFNPELAVKAIDSEGVTALHEAPTIFQHLLNADAMGDTSGDSVETIAYSGAPMSTTLFEAVDETFEPDRFTNIYGNTETYDPLEFVDLRTVDEPTVAGNSHTFHRTKIVELDSRDPNAEVAAGTEGELVVHTDSPASFTEYLNKPEETRNAVIDGWYFTGDAAYERADGNVIITGRADDLIISGGENIHPSEVEDVLAGHEAVTEVGVVGVADDEWGEIVKAYVSGDATAEELDEWCLEHDGLADFKRPREYEFVGKLPRNPSGKLMRYQLRDEDE</sequence>
<evidence type="ECO:0000313" key="5">
    <source>
        <dbReference type="EMBL" id="MFC6766865.1"/>
    </source>
</evidence>
<evidence type="ECO:0000256" key="1">
    <source>
        <dbReference type="ARBA" id="ARBA00006432"/>
    </source>
</evidence>
<dbReference type="PROSITE" id="PS00455">
    <property type="entry name" value="AMP_BINDING"/>
    <property type="match status" value="1"/>
</dbReference>
<dbReference type="PANTHER" id="PTHR43201">
    <property type="entry name" value="ACYL-COA SYNTHETASE"/>
    <property type="match status" value="1"/>
</dbReference>
<dbReference type="GO" id="GO:0016874">
    <property type="term" value="F:ligase activity"/>
    <property type="evidence" value="ECO:0007669"/>
    <property type="project" value="UniProtKB-KW"/>
</dbReference>
<keyword evidence="2" id="KW-0436">Ligase</keyword>
<dbReference type="RefSeq" id="WP_273739811.1">
    <property type="nucleotide sequence ID" value="NZ_JAQIVI010000299.1"/>
</dbReference>
<proteinExistence type="inferred from homology"/>
<dbReference type="Gene3D" id="3.40.50.980">
    <property type="match status" value="2"/>
</dbReference>
<feature type="domain" description="AMP-binding enzyme C-terminal" evidence="4">
    <location>
        <begin position="426"/>
        <end position="499"/>
    </location>
</feature>
<dbReference type="InterPro" id="IPR025110">
    <property type="entry name" value="AMP-bd_C"/>
</dbReference>
<dbReference type="SUPFAM" id="SSF56801">
    <property type="entry name" value="Acetyl-CoA synthetase-like"/>
    <property type="match status" value="1"/>
</dbReference>
<evidence type="ECO:0000259" key="3">
    <source>
        <dbReference type="Pfam" id="PF00501"/>
    </source>
</evidence>
<evidence type="ECO:0000259" key="4">
    <source>
        <dbReference type="Pfam" id="PF13193"/>
    </source>
</evidence>
<dbReference type="InterPro" id="IPR045851">
    <property type="entry name" value="AMP-bd_C_sf"/>
</dbReference>
<dbReference type="Gene3D" id="2.30.38.10">
    <property type="entry name" value="Luciferase, Domain 3"/>
    <property type="match status" value="1"/>
</dbReference>
<dbReference type="PANTHER" id="PTHR43201:SF5">
    <property type="entry name" value="MEDIUM-CHAIN ACYL-COA LIGASE ACSF2, MITOCHONDRIAL"/>
    <property type="match status" value="1"/>
</dbReference>
<dbReference type="Gene3D" id="3.30.300.30">
    <property type="match status" value="1"/>
</dbReference>
<comment type="similarity">
    <text evidence="1">Belongs to the ATP-dependent AMP-binding enzyme family.</text>
</comment>
<dbReference type="AlphaFoldDB" id="A0ABD5SQN0"/>
<evidence type="ECO:0000313" key="6">
    <source>
        <dbReference type="Proteomes" id="UP001596383"/>
    </source>
</evidence>
<protein>
    <submittedName>
        <fullName evidence="5">Class I adenylate-forming enzyme family protein</fullName>
    </submittedName>
</protein>
<dbReference type="InterPro" id="IPR000873">
    <property type="entry name" value="AMP-dep_synth/lig_dom"/>
</dbReference>
<accession>A0ABD5SQN0</accession>
<dbReference type="EMBL" id="JBHSWV010000299">
    <property type="protein sequence ID" value="MFC6766865.1"/>
    <property type="molecule type" value="Genomic_DNA"/>
</dbReference>
<reference evidence="5 6" key="1">
    <citation type="journal article" date="2019" name="Int. J. Syst. Evol. Microbiol.">
        <title>The Global Catalogue of Microorganisms (GCM) 10K type strain sequencing project: providing services to taxonomists for standard genome sequencing and annotation.</title>
        <authorList>
            <consortium name="The Broad Institute Genomics Platform"/>
            <consortium name="The Broad Institute Genome Sequencing Center for Infectious Disease"/>
            <person name="Wu L."/>
            <person name="Ma J."/>
        </authorList>
    </citation>
    <scope>NUCLEOTIDE SEQUENCE [LARGE SCALE GENOMIC DNA]</scope>
    <source>
        <strain evidence="5 6">LMG 29247</strain>
    </source>
</reference>
<dbReference type="Proteomes" id="UP001596383">
    <property type="component" value="Unassembled WGS sequence"/>
</dbReference>
<organism evidence="5 6">
    <name type="scientific">Natrinema soli</name>
    <dbReference type="NCBI Taxonomy" id="1930624"/>
    <lineage>
        <taxon>Archaea</taxon>
        <taxon>Methanobacteriati</taxon>
        <taxon>Methanobacteriota</taxon>
        <taxon>Stenosarchaea group</taxon>
        <taxon>Halobacteria</taxon>
        <taxon>Halobacteriales</taxon>
        <taxon>Natrialbaceae</taxon>
        <taxon>Natrinema</taxon>
    </lineage>
</organism>
<dbReference type="InterPro" id="IPR020845">
    <property type="entry name" value="AMP-binding_CS"/>
</dbReference>
<dbReference type="Pfam" id="PF00501">
    <property type="entry name" value="AMP-binding"/>
    <property type="match status" value="1"/>
</dbReference>
<comment type="caution">
    <text evidence="5">The sequence shown here is derived from an EMBL/GenBank/DDBJ whole genome shotgun (WGS) entry which is preliminary data.</text>
</comment>